<protein>
    <submittedName>
        <fullName evidence="2">Uncharacterized protein</fullName>
    </submittedName>
</protein>
<accession>A0A6G1H9G8</accession>
<gene>
    <name evidence="2" type="ORF">K402DRAFT_451501</name>
</gene>
<feature type="region of interest" description="Disordered" evidence="1">
    <location>
        <begin position="255"/>
        <end position="287"/>
    </location>
</feature>
<feature type="region of interest" description="Disordered" evidence="1">
    <location>
        <begin position="302"/>
        <end position="364"/>
    </location>
</feature>
<evidence type="ECO:0000313" key="3">
    <source>
        <dbReference type="Proteomes" id="UP000800041"/>
    </source>
</evidence>
<dbReference type="OrthoDB" id="4776522at2759"/>
<dbReference type="AlphaFoldDB" id="A0A6G1H9G8"/>
<evidence type="ECO:0000313" key="2">
    <source>
        <dbReference type="EMBL" id="KAF1989866.1"/>
    </source>
</evidence>
<reference evidence="2" key="1">
    <citation type="journal article" date="2020" name="Stud. Mycol.">
        <title>101 Dothideomycetes genomes: a test case for predicting lifestyles and emergence of pathogens.</title>
        <authorList>
            <person name="Haridas S."/>
            <person name="Albert R."/>
            <person name="Binder M."/>
            <person name="Bloem J."/>
            <person name="Labutti K."/>
            <person name="Salamov A."/>
            <person name="Andreopoulos B."/>
            <person name="Baker S."/>
            <person name="Barry K."/>
            <person name="Bills G."/>
            <person name="Bluhm B."/>
            <person name="Cannon C."/>
            <person name="Castanera R."/>
            <person name="Culley D."/>
            <person name="Daum C."/>
            <person name="Ezra D."/>
            <person name="Gonzalez J."/>
            <person name="Henrissat B."/>
            <person name="Kuo A."/>
            <person name="Liang C."/>
            <person name="Lipzen A."/>
            <person name="Lutzoni F."/>
            <person name="Magnuson J."/>
            <person name="Mondo S."/>
            <person name="Nolan M."/>
            <person name="Ohm R."/>
            <person name="Pangilinan J."/>
            <person name="Park H.-J."/>
            <person name="Ramirez L."/>
            <person name="Alfaro M."/>
            <person name="Sun H."/>
            <person name="Tritt A."/>
            <person name="Yoshinaga Y."/>
            <person name="Zwiers L.-H."/>
            <person name="Turgeon B."/>
            <person name="Goodwin S."/>
            <person name="Spatafora J."/>
            <person name="Crous P."/>
            <person name="Grigoriev I."/>
        </authorList>
    </citation>
    <scope>NUCLEOTIDE SEQUENCE</scope>
    <source>
        <strain evidence="2">CBS 113979</strain>
    </source>
</reference>
<feature type="compositionally biased region" description="Basic and acidic residues" evidence="1">
    <location>
        <begin position="267"/>
        <end position="280"/>
    </location>
</feature>
<feature type="compositionally biased region" description="Basic and acidic residues" evidence="1">
    <location>
        <begin position="346"/>
        <end position="361"/>
    </location>
</feature>
<feature type="compositionally biased region" description="Basic and acidic residues" evidence="1">
    <location>
        <begin position="302"/>
        <end position="328"/>
    </location>
</feature>
<feature type="region of interest" description="Disordered" evidence="1">
    <location>
        <begin position="191"/>
        <end position="210"/>
    </location>
</feature>
<keyword evidence="3" id="KW-1185">Reference proteome</keyword>
<dbReference type="EMBL" id="ML977143">
    <property type="protein sequence ID" value="KAF1989866.1"/>
    <property type="molecule type" value="Genomic_DNA"/>
</dbReference>
<dbReference type="Proteomes" id="UP000800041">
    <property type="component" value="Unassembled WGS sequence"/>
</dbReference>
<proteinExistence type="predicted"/>
<name>A0A6G1H9G8_9PEZI</name>
<sequence>MAPNPANMHRKARGSCTHTTMDRVYSFRRTCDLCGSKSSMGFIYACSQDVADESAKAPISDHSPDYVPEHKSPRAELEWLGMSPSIIQQAEAGEYTAAQLDKLKAMRLNCIKTAAAQSAAQAAARSQRISNSTCSFQVCPRCRPTLVQRTYVSIESILADDAKALTPEEARSLPVHNVEVVKNIGLRAHASSSRSSGLKRKKEQADDSTSFQISKIQKYKNDYIRLRGLNNADNDSLSSSFNRHMNKLTGSMKDAISTESDDESDDPDRGQDANESEDAKKLRKAKAKNALLTMRELEVRVERNRKREREREASHGSDRARNDSHQVDPEENTEVGAGLALTEEAAELHTPDVTLIEKDPKDDEEVMMTAGDTTHISDILAQV</sequence>
<organism evidence="2 3">
    <name type="scientific">Aulographum hederae CBS 113979</name>
    <dbReference type="NCBI Taxonomy" id="1176131"/>
    <lineage>
        <taxon>Eukaryota</taxon>
        <taxon>Fungi</taxon>
        <taxon>Dikarya</taxon>
        <taxon>Ascomycota</taxon>
        <taxon>Pezizomycotina</taxon>
        <taxon>Dothideomycetes</taxon>
        <taxon>Pleosporomycetidae</taxon>
        <taxon>Aulographales</taxon>
        <taxon>Aulographaceae</taxon>
    </lineage>
</organism>
<evidence type="ECO:0000256" key="1">
    <source>
        <dbReference type="SAM" id="MobiDB-lite"/>
    </source>
</evidence>